<dbReference type="Proteomes" id="UP000183700">
    <property type="component" value="Unassembled WGS sequence"/>
</dbReference>
<keyword evidence="2" id="KW-0805">Transcription regulation</keyword>
<dbReference type="GO" id="GO:0005829">
    <property type="term" value="C:cytosol"/>
    <property type="evidence" value="ECO:0007669"/>
    <property type="project" value="TreeGrafter"/>
</dbReference>
<keyword evidence="4" id="KW-0804">Transcription</keyword>
<dbReference type="SUPFAM" id="SSF53850">
    <property type="entry name" value="Periplasmic binding protein-like II"/>
    <property type="match status" value="1"/>
</dbReference>
<evidence type="ECO:0000256" key="2">
    <source>
        <dbReference type="ARBA" id="ARBA00023015"/>
    </source>
</evidence>
<dbReference type="GO" id="GO:0003700">
    <property type="term" value="F:DNA-binding transcription factor activity"/>
    <property type="evidence" value="ECO:0007669"/>
    <property type="project" value="InterPro"/>
</dbReference>
<dbReference type="PANTHER" id="PTHR30419">
    <property type="entry name" value="HTH-TYPE TRANSCRIPTIONAL REGULATOR YBHD"/>
    <property type="match status" value="1"/>
</dbReference>
<dbReference type="Gene3D" id="3.40.190.10">
    <property type="entry name" value="Periplasmic binding protein-like II"/>
    <property type="match status" value="2"/>
</dbReference>
<accession>A0A1L8SS58</accession>
<dbReference type="InterPro" id="IPR050950">
    <property type="entry name" value="HTH-type_LysR_regulators"/>
</dbReference>
<gene>
    <name evidence="6" type="ORF">RV00_GL000708</name>
</gene>
<evidence type="ECO:0000313" key="7">
    <source>
        <dbReference type="Proteomes" id="UP000183700"/>
    </source>
</evidence>
<comment type="similarity">
    <text evidence="1">Belongs to the LysR transcriptional regulatory family.</text>
</comment>
<evidence type="ECO:0000259" key="5">
    <source>
        <dbReference type="PROSITE" id="PS50931"/>
    </source>
</evidence>
<evidence type="ECO:0000256" key="3">
    <source>
        <dbReference type="ARBA" id="ARBA00023125"/>
    </source>
</evidence>
<dbReference type="Pfam" id="PF03466">
    <property type="entry name" value="LysR_substrate"/>
    <property type="match status" value="1"/>
</dbReference>
<dbReference type="Pfam" id="PF00126">
    <property type="entry name" value="HTH_1"/>
    <property type="match status" value="1"/>
</dbReference>
<dbReference type="PANTHER" id="PTHR30419:SF8">
    <property type="entry name" value="NITROGEN ASSIMILATION TRANSCRIPTIONAL ACTIVATOR-RELATED"/>
    <property type="match status" value="1"/>
</dbReference>
<dbReference type="GO" id="GO:0003677">
    <property type="term" value="F:DNA binding"/>
    <property type="evidence" value="ECO:0007669"/>
    <property type="project" value="UniProtKB-KW"/>
</dbReference>
<organism evidence="6 7">
    <name type="scientific">Enterococcus devriesei</name>
    <dbReference type="NCBI Taxonomy" id="319970"/>
    <lineage>
        <taxon>Bacteria</taxon>
        <taxon>Bacillati</taxon>
        <taxon>Bacillota</taxon>
        <taxon>Bacilli</taxon>
        <taxon>Lactobacillales</taxon>
        <taxon>Enterococcaceae</taxon>
        <taxon>Enterococcus</taxon>
    </lineage>
</organism>
<dbReference type="Gene3D" id="1.10.10.10">
    <property type="entry name" value="Winged helix-like DNA-binding domain superfamily/Winged helix DNA-binding domain"/>
    <property type="match status" value="1"/>
</dbReference>
<keyword evidence="7" id="KW-1185">Reference proteome</keyword>
<protein>
    <recommendedName>
        <fullName evidence="5">HTH lysR-type domain-containing protein</fullName>
    </recommendedName>
</protein>
<dbReference type="STRING" id="319970.RV00_GL000708"/>
<sequence length="304" mass="34945">MNFKDLEYFQRLVREKNFTKVAKAFQVSQPTITYAVKRLEDELGTELVYRDQSHKQLIITQSGLVLSRHISNILKELTIAVTEIDRLKEETLDFGLPPIIGNFYFPKLSSYLFKNNLMSHIHLVDGGSRDLYGLLRRGKIDLALLGSTQPIRDDELTSELLVEKKFMIVVSPQHPLAARKEVAFAELKDEPFVLLNEHYVHPTAFKKMAQQAHFEPQIIYQNSNLNILKGMIREQIGIGFLAELAISPEDKLVTIPITDSPQPTFMISLVQREQILDSTIRAQLIELIREFSTNDINKKNEEIR</sequence>
<proteinExistence type="inferred from homology"/>
<dbReference type="OrthoDB" id="9803735at2"/>
<dbReference type="InterPro" id="IPR036388">
    <property type="entry name" value="WH-like_DNA-bd_sf"/>
</dbReference>
<dbReference type="AlphaFoldDB" id="A0A1L8SS58"/>
<dbReference type="InterPro" id="IPR005119">
    <property type="entry name" value="LysR_subst-bd"/>
</dbReference>
<dbReference type="SUPFAM" id="SSF46785">
    <property type="entry name" value="Winged helix' DNA-binding domain"/>
    <property type="match status" value="1"/>
</dbReference>
<comment type="caution">
    <text evidence="6">The sequence shown here is derived from an EMBL/GenBank/DDBJ whole genome shotgun (WGS) entry which is preliminary data.</text>
</comment>
<dbReference type="PRINTS" id="PR00039">
    <property type="entry name" value="HTHLYSR"/>
</dbReference>
<dbReference type="EMBL" id="JXKM01000012">
    <property type="protein sequence ID" value="OJG34826.1"/>
    <property type="molecule type" value="Genomic_DNA"/>
</dbReference>
<dbReference type="InterPro" id="IPR036390">
    <property type="entry name" value="WH_DNA-bd_sf"/>
</dbReference>
<name>A0A1L8SS58_9ENTE</name>
<dbReference type="InterPro" id="IPR000847">
    <property type="entry name" value="LysR_HTH_N"/>
</dbReference>
<evidence type="ECO:0000256" key="4">
    <source>
        <dbReference type="ARBA" id="ARBA00023163"/>
    </source>
</evidence>
<reference evidence="6 7" key="1">
    <citation type="submission" date="2014-12" db="EMBL/GenBank/DDBJ databases">
        <title>Draft genome sequences of 29 type strains of Enterococci.</title>
        <authorList>
            <person name="Zhong Z."/>
            <person name="Sun Z."/>
            <person name="Liu W."/>
            <person name="Zhang W."/>
            <person name="Zhang H."/>
        </authorList>
    </citation>
    <scope>NUCLEOTIDE SEQUENCE [LARGE SCALE GENOMIC DNA]</scope>
    <source>
        <strain evidence="6 7">DSM 22802</strain>
    </source>
</reference>
<keyword evidence="3" id="KW-0238">DNA-binding</keyword>
<dbReference type="RefSeq" id="WP_071863065.1">
    <property type="nucleotide sequence ID" value="NZ_CP151540.1"/>
</dbReference>
<feature type="domain" description="HTH lysR-type" evidence="5">
    <location>
        <begin position="1"/>
        <end position="58"/>
    </location>
</feature>
<dbReference type="PROSITE" id="PS50931">
    <property type="entry name" value="HTH_LYSR"/>
    <property type="match status" value="1"/>
</dbReference>
<evidence type="ECO:0000313" key="6">
    <source>
        <dbReference type="EMBL" id="OJG34826.1"/>
    </source>
</evidence>
<evidence type="ECO:0000256" key="1">
    <source>
        <dbReference type="ARBA" id="ARBA00009437"/>
    </source>
</evidence>